<feature type="region of interest" description="Disordered" evidence="1">
    <location>
        <begin position="184"/>
        <end position="209"/>
    </location>
</feature>
<reference evidence="2" key="1">
    <citation type="submission" date="2023-06" db="EMBL/GenBank/DDBJ databases">
        <authorList>
            <consortium name="Lawrence Berkeley National Laboratory"/>
            <person name="Ahrendt S."/>
            <person name="Sahu N."/>
            <person name="Indic B."/>
            <person name="Wong-Bajracharya J."/>
            <person name="Merenyi Z."/>
            <person name="Ke H.-M."/>
            <person name="Monk M."/>
            <person name="Kocsube S."/>
            <person name="Drula E."/>
            <person name="Lipzen A."/>
            <person name="Balint B."/>
            <person name="Henrissat B."/>
            <person name="Andreopoulos B."/>
            <person name="Martin F.M."/>
            <person name="Harder C.B."/>
            <person name="Rigling D."/>
            <person name="Ford K.L."/>
            <person name="Foster G.D."/>
            <person name="Pangilinan J."/>
            <person name="Papanicolaou A."/>
            <person name="Barry K."/>
            <person name="LaButti K."/>
            <person name="Viragh M."/>
            <person name="Koriabine M."/>
            <person name="Yan M."/>
            <person name="Riley R."/>
            <person name="Champramary S."/>
            <person name="Plett K.L."/>
            <person name="Tsai I.J."/>
            <person name="Slot J."/>
            <person name="Sipos G."/>
            <person name="Plett J."/>
            <person name="Nagy L.G."/>
            <person name="Grigoriev I.V."/>
        </authorList>
    </citation>
    <scope>NUCLEOTIDE SEQUENCE</scope>
    <source>
        <strain evidence="2">FPL87.14</strain>
    </source>
</reference>
<dbReference type="EMBL" id="JAUEPT010000049">
    <property type="protein sequence ID" value="KAK0437391.1"/>
    <property type="molecule type" value="Genomic_DNA"/>
</dbReference>
<dbReference type="AlphaFoldDB" id="A0AA39J763"/>
<keyword evidence="3" id="KW-1185">Reference proteome</keyword>
<comment type="caution">
    <text evidence="2">The sequence shown here is derived from an EMBL/GenBank/DDBJ whole genome shotgun (WGS) entry which is preliminary data.</text>
</comment>
<sequence>MTAQWIQALGVEGGVVGDFRRTGVPTVTYQLAFMTRSSQGRFTSGSRPTKSEHGRLFEGMKVVQVLSKQQQQDFASSATIIGHHHELPACSPFHDDVYSEGKPRLPSRLHESDRQFSKLQERLVNISAVDTKNQKDGFFCCNQRSEAWLYLSDGHETSTQFTCPKASTEAVFVRSARRHRGISKTYSGRDFPQRNEEEGRIQPSTSWIHPGSTTPAANMFFEAATSPSSSELLNSGHCALCFQHRKGLNRCSDRQKLPRKQ</sequence>
<name>A0AA39J763_9AGAR</name>
<evidence type="ECO:0000313" key="3">
    <source>
        <dbReference type="Proteomes" id="UP001175226"/>
    </source>
</evidence>
<evidence type="ECO:0000313" key="2">
    <source>
        <dbReference type="EMBL" id="KAK0437391.1"/>
    </source>
</evidence>
<evidence type="ECO:0000256" key="1">
    <source>
        <dbReference type="SAM" id="MobiDB-lite"/>
    </source>
</evidence>
<proteinExistence type="predicted"/>
<dbReference type="Proteomes" id="UP001175226">
    <property type="component" value="Unassembled WGS sequence"/>
</dbReference>
<organism evidence="2 3">
    <name type="scientific">Armillaria borealis</name>
    <dbReference type="NCBI Taxonomy" id="47425"/>
    <lineage>
        <taxon>Eukaryota</taxon>
        <taxon>Fungi</taxon>
        <taxon>Dikarya</taxon>
        <taxon>Basidiomycota</taxon>
        <taxon>Agaricomycotina</taxon>
        <taxon>Agaricomycetes</taxon>
        <taxon>Agaricomycetidae</taxon>
        <taxon>Agaricales</taxon>
        <taxon>Marasmiineae</taxon>
        <taxon>Physalacriaceae</taxon>
        <taxon>Armillaria</taxon>
    </lineage>
</organism>
<protein>
    <submittedName>
        <fullName evidence="2">Uncharacterized protein</fullName>
    </submittedName>
</protein>
<gene>
    <name evidence="2" type="ORF">EV421DRAFT_2021724</name>
</gene>
<accession>A0AA39J763</accession>
<feature type="compositionally biased region" description="Basic and acidic residues" evidence="1">
    <location>
        <begin position="191"/>
        <end position="200"/>
    </location>
</feature>